<evidence type="ECO:0000313" key="1">
    <source>
        <dbReference type="EMBL" id="QDL94541.1"/>
    </source>
</evidence>
<dbReference type="Gene3D" id="3.30.70.100">
    <property type="match status" value="1"/>
</dbReference>
<dbReference type="RefSeq" id="WP_138576833.1">
    <property type="nucleotide sequence ID" value="NZ_CP040821.1"/>
</dbReference>
<dbReference type="InterPro" id="IPR011008">
    <property type="entry name" value="Dimeric_a/b-barrel"/>
</dbReference>
<reference evidence="1 2" key="1">
    <citation type="submission" date="2019-06" db="EMBL/GenBank/DDBJ databases">
        <title>Genome sequence of Rhodobacteraceae bacterium D4M1.</title>
        <authorList>
            <person name="Cao J."/>
        </authorList>
    </citation>
    <scope>NUCLEOTIDE SEQUENCE [LARGE SCALE GENOMIC DNA]</scope>
    <source>
        <strain evidence="1 2">D4M1</strain>
        <plasmid evidence="2">pd4m1c</plasmid>
    </source>
</reference>
<dbReference type="EMBL" id="CP040821">
    <property type="protein sequence ID" value="QDL94541.1"/>
    <property type="molecule type" value="Genomic_DNA"/>
</dbReference>
<protein>
    <recommendedName>
        <fullName evidence="3">Ethyl tert-butyl ether degradation protein EthD</fullName>
    </recommendedName>
</protein>
<organism evidence="1 2">
    <name type="scientific">Paroceanicella profunda</name>
    <dbReference type="NCBI Taxonomy" id="2579971"/>
    <lineage>
        <taxon>Bacteria</taxon>
        <taxon>Pseudomonadati</taxon>
        <taxon>Pseudomonadota</taxon>
        <taxon>Alphaproteobacteria</taxon>
        <taxon>Rhodobacterales</taxon>
        <taxon>Paracoccaceae</taxon>
        <taxon>Paroceanicella</taxon>
    </lineage>
</organism>
<dbReference type="OrthoDB" id="7593998at2"/>
<dbReference type="SUPFAM" id="SSF54909">
    <property type="entry name" value="Dimeric alpha+beta barrel"/>
    <property type="match status" value="1"/>
</dbReference>
<proteinExistence type="predicted"/>
<accession>A0A5B8FJ58</accession>
<keyword evidence="2" id="KW-1185">Reference proteome</keyword>
<keyword evidence="1" id="KW-0614">Plasmid</keyword>
<gene>
    <name evidence="1" type="ORF">FDP22_21930</name>
</gene>
<sequence>MRFTLIAHVTATDPAARLSDAGLAHTREVLAATPGVTMARLYTPATARDLYTDDGPSPALAFQLYFDELTALEAAAGPAGPLRALADGWRDLPGATVAHQAMLVRAFPVPEPKPGGTPEACSYLVHYPGAAEDLNAWLTYYIAHHPRIMATFPGVREIEILTRVDWCDALPWQRVAFMQRNRLMFDSPAALEAALQSPVRHVMRADFENFPPFEGSNLHFPMFAETLTLAG</sequence>
<geneLocation type="plasmid" evidence="2">
    <name>pd4m1c</name>
</geneLocation>
<evidence type="ECO:0008006" key="3">
    <source>
        <dbReference type="Google" id="ProtNLM"/>
    </source>
</evidence>
<name>A0A5B8FJ58_9RHOB</name>
<dbReference type="AlphaFoldDB" id="A0A5B8FJ58"/>
<dbReference type="KEGG" id="ppru:FDP22_21930"/>
<dbReference type="Proteomes" id="UP000305888">
    <property type="component" value="Plasmid pD4M1C"/>
</dbReference>
<evidence type="ECO:0000313" key="2">
    <source>
        <dbReference type="Proteomes" id="UP000305888"/>
    </source>
</evidence>